<evidence type="ECO:0000256" key="9">
    <source>
        <dbReference type="ARBA" id="ARBA00022840"/>
    </source>
</evidence>
<feature type="coiled-coil region" evidence="15">
    <location>
        <begin position="1744"/>
        <end position="1794"/>
    </location>
</feature>
<dbReference type="Pfam" id="PF00176">
    <property type="entry name" value="SNF2-rel_dom"/>
    <property type="match status" value="1"/>
</dbReference>
<proteinExistence type="inferred from homology"/>
<dbReference type="PROSITE" id="PS50090">
    <property type="entry name" value="MYB_LIKE"/>
    <property type="match status" value="1"/>
</dbReference>
<keyword evidence="9" id="KW-0067">ATP-binding</keyword>
<comment type="caution">
    <text evidence="21">The sequence shown here is derived from an EMBL/GenBank/DDBJ whole genome shotgun (WGS) entry which is preliminary data.</text>
</comment>
<dbReference type="GO" id="GO:0035267">
    <property type="term" value="C:NuA4 histone acetyltransferase complex"/>
    <property type="evidence" value="ECO:0007669"/>
    <property type="project" value="UniProtKB-ARBA"/>
</dbReference>
<comment type="similarity">
    <text evidence="3">Belongs to the SNF2/RAD54 helicase family. SWR1 subfamily.</text>
</comment>
<dbReference type="SMART" id="SM00573">
    <property type="entry name" value="HSA"/>
    <property type="match status" value="1"/>
</dbReference>
<evidence type="ECO:0000256" key="6">
    <source>
        <dbReference type="ARBA" id="ARBA00022741"/>
    </source>
</evidence>
<dbReference type="SMART" id="SM00487">
    <property type="entry name" value="DEXDc"/>
    <property type="match status" value="1"/>
</dbReference>
<dbReference type="InterPro" id="IPR001005">
    <property type="entry name" value="SANT/Myb"/>
</dbReference>
<dbReference type="CDD" id="cd18793">
    <property type="entry name" value="SF2_C_SNF"/>
    <property type="match status" value="1"/>
</dbReference>
<dbReference type="GO" id="GO:0010468">
    <property type="term" value="P:regulation of gene expression"/>
    <property type="evidence" value="ECO:0007669"/>
    <property type="project" value="UniProtKB-ARBA"/>
</dbReference>
<evidence type="ECO:0000259" key="20">
    <source>
        <dbReference type="PROSITE" id="PS51204"/>
    </source>
</evidence>
<feature type="compositionally biased region" description="Basic and acidic residues" evidence="16">
    <location>
        <begin position="491"/>
        <end position="519"/>
    </location>
</feature>
<dbReference type="InterPro" id="IPR000330">
    <property type="entry name" value="SNF2_N"/>
</dbReference>
<evidence type="ECO:0000256" key="10">
    <source>
        <dbReference type="ARBA" id="ARBA00022853"/>
    </source>
</evidence>
<feature type="domain" description="Helicase ATP-binding" evidence="18">
    <location>
        <begin position="704"/>
        <end position="869"/>
    </location>
</feature>
<evidence type="ECO:0000256" key="2">
    <source>
        <dbReference type="ARBA" id="ARBA00008913"/>
    </source>
</evidence>
<keyword evidence="10" id="KW-0156">Chromatin regulator</keyword>
<dbReference type="PROSITE" id="PS51204">
    <property type="entry name" value="HSA"/>
    <property type="match status" value="1"/>
</dbReference>
<dbReference type="SUPFAM" id="SSF46689">
    <property type="entry name" value="Homeodomain-like"/>
    <property type="match status" value="1"/>
</dbReference>
<dbReference type="SUPFAM" id="SSF52540">
    <property type="entry name" value="P-loop containing nucleoside triphosphate hydrolases"/>
    <property type="match status" value="2"/>
</dbReference>
<evidence type="ECO:0000313" key="22">
    <source>
        <dbReference type="Proteomes" id="UP001353858"/>
    </source>
</evidence>
<dbReference type="CDD" id="cd00167">
    <property type="entry name" value="SANT"/>
    <property type="match status" value="1"/>
</dbReference>
<evidence type="ECO:0000256" key="12">
    <source>
        <dbReference type="ARBA" id="ARBA00023125"/>
    </source>
</evidence>
<dbReference type="Pfam" id="PF00271">
    <property type="entry name" value="Helicase_C"/>
    <property type="match status" value="1"/>
</dbReference>
<accession>A0AAN7SF97</accession>
<keyword evidence="22" id="KW-1185">Reference proteome</keyword>
<dbReference type="FunFam" id="3.40.50.10810:FF:000005">
    <property type="entry name" value="Photoperiod-independent early flowering 1"/>
    <property type="match status" value="1"/>
</dbReference>
<dbReference type="InterPro" id="IPR009057">
    <property type="entry name" value="Homeodomain-like_sf"/>
</dbReference>
<gene>
    <name evidence="21" type="ORF">RN001_012631</name>
</gene>
<keyword evidence="11" id="KW-0805">Transcription regulation</keyword>
<comment type="similarity">
    <text evidence="2">Belongs to the EAF1 family.</text>
</comment>
<keyword evidence="13" id="KW-0804">Transcription</keyword>
<sequence>MSDESSGAGQGALPPREDVTSRNVVERPAVRLAQVAGGQYVLTSQQHGIPALAQISGTTANTSNATQTQSGVTRIISLSPSRVHTSPLRPSVANQNIVNALTKPRAIGNVRMQLFPNETSQTVNQVRLPVKRVLSSDDRDTYSAKLQRVMNHRNVKSKIVREKYNEHLMEKYYLETSGNILDLPLFARRPTTQHYLAYLKENTIDPKEMTDDDEMSADVDIKPDITNSTSSNSTTTSTSTSSDMIASKVLSTSVSGVKVKSAPTYSTSSNQEQIVEKAKQEAYVVQRISDLQKEGLWSDKRLPKVQEMPRVKAHWDFLIEEMVWLAADFAQERKWKKAAAKKCARMVQKYFQDKALAAQRAEKAQEQHLRRVAAFCAKEIKSFWTNVEKLVEYKQNMRLEEKRKRALDQHLSFIVDQTEKYSQLLAEGMNKSVVNVSEAPSAPSSKAPSRNNSDDEFQPDQESTDDEETIQQEEETAGEHGQGEEVAALQRESEMDLETFLRELPKDYLQNRDKIKLSDSDDSEDGVERRRTRSSRSVEDDDEDFVIDSSSSQGDDDEDTIQEQENVEGKQNHKEELDDLKAENDMSLDELKKKYSNLPPPQSESESDSDVSDSNGDGDGEESSDETDESSDVNMSVSDSECQIEEVGDLKTDNQDLIDDAAAIAESIQPKGNTLSSTSVATPIPFLLKYTLREYQHIGLDWLVTMFDRKLNGILADEMGLGKTIQTIALLAHLACEKENWGPHLIIVPTSVMLNWEMECKKWCPAFKILTYYGTQKERKQKRMGWTKPNAFHICITSYKLVIQDHQSFRRKKWKYLILDEAQNIKNFKSQRWQLLLNFSTQQRLLLTGTPLQNNLMELWSLMHFLMPHVFQSHREFKEWFSNPVTGMIEGNSEYNESIIKRLHKVLRPFLLRRLKSEVEKQMPKKYEHVVMCRLSKRQRYLYDDYMSRAKTRETLVSGNLLSVINVLMQLRKVCNHPNLFEVRPTISPFQCEGITWSIPSIIYAALEYDVWKHINLYSMNFNLILMELYLSAYQCYRMRQYQTPRKVIEEISSLEEPSPYCPPAKLVMHVHKLQPPSDVKVEKEETPKPGQTINTQANLKFKIAPQGVLQLVQHSPLKVVAHQTQIGNSNQNVPATMNLASVLKPDRLMFQPGVAQLVQTSTGKHILLTPTSNANISTAITIPGSTTVVTTGGQRLTLLPKQAVGSSQVTNMTKGLPKIQLMSMTNSQPPPSIGPNISELKLEEERETGKKTVGSKFINKLYSHQSNNLDVRWKKQPKLHSPKGKHTVREKGEIEITDYFKNKLDLLATINERRCNAVPLYGKDFQDSIKIFKTGEDSAWCDGRLHCLNALYNLNPTNISDCLQGLLFTPEKRIDQLKEVFDRFIFYVPSVHASEPELQISHPDPHVYWGEKRDKEILSRYFSKPATCLHSIASAMVTQFPDPRLIQYDCGKLQTLDRLLRKLKTDSHRVLIFTQMTKMLDVLEAFLNFHGHIYLRLDGSTKVDQRQVLMERFNSNTRIFAFILSTRSGGIGVNLTGADTVIFYDSDWNPTMDAQAQDRCHRIGQTRDVHIYRLVSERTIEENILKKANQKRLLGDLAIEGGNFTTAYFKSSTIQDLFNIDANEESAASRMSDIVQMNKDREKSNGSEAQTETNLATNEDKTAMGALENALAACEDDQDVVAARTAKAEAVADLAEFDENIPLEDQQEKEPEVSRAEQEVENLIKQLTPVERYAMRFIEETEAAWSAEQLAAAEREIDKQKREWEQNRLAALREEEERRARELEEESDMLTYSREDATSQIWVSDNTEEQMPMWCPPTPPQQDTDVYIDHTLSFLYDTNVMTESQLPPVYIKKDNKRSRLDSGLIESRRAMKIQRKDDSVYAPRSLFERPSPALVKMRRDLKLQKYRGIVRPPVPIPGVKLTISKPSIDPPCWHNWTVHEDMALLKVIQTFQGLPLNLMIISPGHTPNWDFVADYVNTVSITYRSPKQCRNRYETKKNKNVLYKLPTQTKTNRPMRTSQLYSQDNNCTFSQLMIQRYEALKAVSTKRTTTTKSVLNSPSLKNPKHTAVLNECGIDIDHPVLPVEVAARRAERIAKEKKSLTPEQQLAVAQRIQLMKGQMSGGQVTTNIQSSISQLAATSAPSTAAPVSQTQIVTQTSTIVTSVTTTVITTPSTPPGQLRTQRIIAAPIQTPTVVSVSGLSPAQLQAATQRLIVSGTPAQGKAVVAGATAVAGKPISPAQLQLIRQSNLKQQQLRLQPGSLTAQGVKTSTVTIAGQTAVQVQFTQAQPRTQFIKQGTMALTNKQGIARTVTEAEMAQLIKRQHQIQQQKVLAAAAASGSQATTIQSLSPQVFAQAIQQAGTSGTQVATLVKTVSSAGGNLYGGVTQTVTIPVSGVTIGGTPVKATLAPGVKGATPPQIRHLQLQQQILAQKKLMNQKIGITQVTTSKGGVATQLIVGSKPIPTAMTMQQFQQVMRSPLTGVPQGPVVLAKGPSRVIPVNTGQGTKQTIQVVAASQGITTAIRPQTSSALAGALAGIKVQATNSQTQQALLTHVSAALQGQNVTVRQNSPVRIQTATPLVAVTVQSGTNIQQSTPPTTSSDANEQGN</sequence>
<dbReference type="GO" id="GO:0016887">
    <property type="term" value="F:ATP hydrolysis activity"/>
    <property type="evidence" value="ECO:0007669"/>
    <property type="project" value="TreeGrafter"/>
</dbReference>
<keyword evidence="5" id="KW-0597">Phosphoprotein</keyword>
<evidence type="ECO:0000256" key="7">
    <source>
        <dbReference type="ARBA" id="ARBA00022801"/>
    </source>
</evidence>
<evidence type="ECO:0000313" key="21">
    <source>
        <dbReference type="EMBL" id="KAK4876209.1"/>
    </source>
</evidence>
<dbReference type="InterPro" id="IPR049730">
    <property type="entry name" value="SNF2/RAD54-like_C"/>
</dbReference>
<comment type="similarity">
    <text evidence="4">Belongs to the SNF2/RAD54 helicase family. ISWI subfamily.</text>
</comment>
<dbReference type="Gene3D" id="3.40.50.300">
    <property type="entry name" value="P-loop containing nucleotide triphosphate hydrolases"/>
    <property type="match status" value="1"/>
</dbReference>
<evidence type="ECO:0000256" key="16">
    <source>
        <dbReference type="SAM" id="MobiDB-lite"/>
    </source>
</evidence>
<evidence type="ECO:0000256" key="13">
    <source>
        <dbReference type="ARBA" id="ARBA00023163"/>
    </source>
</evidence>
<dbReference type="Proteomes" id="UP001353858">
    <property type="component" value="Unassembled WGS sequence"/>
</dbReference>
<dbReference type="Pfam" id="PF07529">
    <property type="entry name" value="HSA"/>
    <property type="match status" value="1"/>
</dbReference>
<dbReference type="GO" id="GO:0006338">
    <property type="term" value="P:chromatin remodeling"/>
    <property type="evidence" value="ECO:0007669"/>
    <property type="project" value="TreeGrafter"/>
</dbReference>
<feature type="compositionally biased region" description="Acidic residues" evidence="16">
    <location>
        <begin position="454"/>
        <end position="476"/>
    </location>
</feature>
<dbReference type="FunFam" id="3.40.50.300:FF:000529">
    <property type="entry name" value="helicase SRCAP isoform X1"/>
    <property type="match status" value="1"/>
</dbReference>
<dbReference type="SMART" id="SM00717">
    <property type="entry name" value="SANT"/>
    <property type="match status" value="1"/>
</dbReference>
<dbReference type="Gene3D" id="3.40.50.10810">
    <property type="entry name" value="Tandem AAA-ATPase domain"/>
    <property type="match status" value="1"/>
</dbReference>
<feature type="compositionally biased region" description="Low complexity" evidence="16">
    <location>
        <begin position="437"/>
        <end position="449"/>
    </location>
</feature>
<dbReference type="InterPro" id="IPR050520">
    <property type="entry name" value="INO80/SWR1_helicase"/>
</dbReference>
<dbReference type="InterPro" id="IPR001650">
    <property type="entry name" value="Helicase_C-like"/>
</dbReference>
<evidence type="ECO:0008006" key="23">
    <source>
        <dbReference type="Google" id="ProtNLM"/>
    </source>
</evidence>
<evidence type="ECO:0000259" key="19">
    <source>
        <dbReference type="PROSITE" id="PS51194"/>
    </source>
</evidence>
<evidence type="ECO:0000259" key="17">
    <source>
        <dbReference type="PROSITE" id="PS50090"/>
    </source>
</evidence>
<keyword evidence="14" id="KW-0539">Nucleus</keyword>
<dbReference type="InterPro" id="IPR014001">
    <property type="entry name" value="Helicase_ATP-bd"/>
</dbReference>
<dbReference type="GO" id="GO:0005524">
    <property type="term" value="F:ATP binding"/>
    <property type="evidence" value="ECO:0007669"/>
    <property type="project" value="UniProtKB-KW"/>
</dbReference>
<keyword evidence="8" id="KW-0347">Helicase</keyword>
<feature type="compositionally biased region" description="Polar residues" evidence="16">
    <location>
        <begin position="1647"/>
        <end position="1658"/>
    </location>
</feature>
<reference evidence="22" key="1">
    <citation type="submission" date="2023-01" db="EMBL/GenBank/DDBJ databases">
        <title>Key to firefly adult light organ development and bioluminescence: homeobox transcription factors regulate luciferase expression and transportation to peroxisome.</title>
        <authorList>
            <person name="Fu X."/>
        </authorList>
    </citation>
    <scope>NUCLEOTIDE SEQUENCE [LARGE SCALE GENOMIC DNA]</scope>
</reference>
<dbReference type="PROSITE" id="PS51194">
    <property type="entry name" value="HELICASE_CTER"/>
    <property type="match status" value="1"/>
</dbReference>
<dbReference type="GO" id="GO:0140096">
    <property type="term" value="F:catalytic activity, acting on a protein"/>
    <property type="evidence" value="ECO:0007669"/>
    <property type="project" value="UniProtKB-ARBA"/>
</dbReference>
<feature type="region of interest" description="Disordered" evidence="16">
    <location>
        <begin position="207"/>
        <end position="242"/>
    </location>
</feature>
<feature type="domain" description="Myb-like" evidence="17">
    <location>
        <begin position="1936"/>
        <end position="1998"/>
    </location>
</feature>
<keyword evidence="6" id="KW-0547">Nucleotide-binding</keyword>
<evidence type="ECO:0000256" key="5">
    <source>
        <dbReference type="ARBA" id="ARBA00022553"/>
    </source>
</evidence>
<evidence type="ECO:0000259" key="18">
    <source>
        <dbReference type="PROSITE" id="PS51192"/>
    </source>
</evidence>
<keyword evidence="12" id="KW-0238">DNA-binding</keyword>
<feature type="domain" description="HSA" evidence="20">
    <location>
        <begin position="302"/>
        <end position="374"/>
    </location>
</feature>
<protein>
    <recommendedName>
        <fullName evidence="23">Helicase domino</fullName>
    </recommendedName>
</protein>
<evidence type="ECO:0000256" key="8">
    <source>
        <dbReference type="ARBA" id="ARBA00022806"/>
    </source>
</evidence>
<dbReference type="EMBL" id="JARPUR010000005">
    <property type="protein sequence ID" value="KAK4876209.1"/>
    <property type="molecule type" value="Genomic_DNA"/>
</dbReference>
<dbReference type="PANTHER" id="PTHR45685:SF1">
    <property type="entry name" value="HELICASE SRCAP"/>
    <property type="match status" value="1"/>
</dbReference>
<feature type="region of interest" description="Disordered" evidence="16">
    <location>
        <begin position="1640"/>
        <end position="1659"/>
    </location>
</feature>
<feature type="compositionally biased region" description="Low complexity" evidence="16">
    <location>
        <begin position="226"/>
        <end position="242"/>
    </location>
</feature>
<feature type="compositionally biased region" description="Acidic residues" evidence="16">
    <location>
        <begin position="605"/>
        <end position="631"/>
    </location>
</feature>
<keyword evidence="7" id="KW-0378">Hydrolase</keyword>
<feature type="domain" description="Helicase C-terminal" evidence="19">
    <location>
        <begin position="1456"/>
        <end position="1606"/>
    </location>
</feature>
<dbReference type="GO" id="GO:0000812">
    <property type="term" value="C:Swr1 complex"/>
    <property type="evidence" value="ECO:0007669"/>
    <property type="project" value="TreeGrafter"/>
</dbReference>
<dbReference type="GO" id="GO:0042393">
    <property type="term" value="F:histone binding"/>
    <property type="evidence" value="ECO:0007669"/>
    <property type="project" value="TreeGrafter"/>
</dbReference>
<evidence type="ECO:0000256" key="1">
    <source>
        <dbReference type="ARBA" id="ARBA00004123"/>
    </source>
</evidence>
<feature type="region of interest" description="Disordered" evidence="16">
    <location>
        <begin position="1"/>
        <end position="22"/>
    </location>
</feature>
<evidence type="ECO:0000256" key="11">
    <source>
        <dbReference type="ARBA" id="ARBA00023015"/>
    </source>
</evidence>
<dbReference type="PANTHER" id="PTHR45685">
    <property type="entry name" value="HELICASE SRCAP-RELATED"/>
    <property type="match status" value="1"/>
</dbReference>
<dbReference type="InterPro" id="IPR014012">
    <property type="entry name" value="HSA_dom"/>
</dbReference>
<comment type="subcellular location">
    <subcellularLocation>
        <location evidence="1">Nucleus</location>
    </subcellularLocation>
</comment>
<evidence type="ECO:0000256" key="4">
    <source>
        <dbReference type="ARBA" id="ARBA00009687"/>
    </source>
</evidence>
<dbReference type="GO" id="GO:0010557">
    <property type="term" value="P:positive regulation of macromolecule biosynthetic process"/>
    <property type="evidence" value="ECO:0007669"/>
    <property type="project" value="UniProtKB-ARBA"/>
</dbReference>
<dbReference type="CDD" id="cd18003">
    <property type="entry name" value="DEXQc_SRCAP"/>
    <property type="match status" value="1"/>
</dbReference>
<dbReference type="PROSITE" id="PS51192">
    <property type="entry name" value="HELICASE_ATP_BIND_1"/>
    <property type="match status" value="1"/>
</dbReference>
<dbReference type="GO" id="GO:0004386">
    <property type="term" value="F:helicase activity"/>
    <property type="evidence" value="ECO:0007669"/>
    <property type="project" value="UniProtKB-KW"/>
</dbReference>
<feature type="compositionally biased region" description="Acidic residues" evidence="16">
    <location>
        <begin position="554"/>
        <end position="566"/>
    </location>
</feature>
<keyword evidence="15" id="KW-0175">Coiled coil</keyword>
<evidence type="ECO:0000256" key="15">
    <source>
        <dbReference type="SAM" id="Coils"/>
    </source>
</evidence>
<feature type="region of interest" description="Disordered" evidence="16">
    <location>
        <begin position="437"/>
        <end position="642"/>
    </location>
</feature>
<name>A0AAN7SF97_9COLE</name>
<dbReference type="InterPro" id="IPR038718">
    <property type="entry name" value="SNF2-like_sf"/>
</dbReference>
<feature type="coiled-coil region" evidence="15">
    <location>
        <begin position="347"/>
        <end position="410"/>
    </location>
</feature>
<feature type="compositionally biased region" description="Basic and acidic residues" evidence="16">
    <location>
        <begin position="567"/>
        <end position="593"/>
    </location>
</feature>
<feature type="region of interest" description="Disordered" evidence="16">
    <location>
        <begin position="2586"/>
        <end position="2606"/>
    </location>
</feature>
<organism evidence="21 22">
    <name type="scientific">Aquatica leii</name>
    <dbReference type="NCBI Taxonomy" id="1421715"/>
    <lineage>
        <taxon>Eukaryota</taxon>
        <taxon>Metazoa</taxon>
        <taxon>Ecdysozoa</taxon>
        <taxon>Arthropoda</taxon>
        <taxon>Hexapoda</taxon>
        <taxon>Insecta</taxon>
        <taxon>Pterygota</taxon>
        <taxon>Neoptera</taxon>
        <taxon>Endopterygota</taxon>
        <taxon>Coleoptera</taxon>
        <taxon>Polyphaga</taxon>
        <taxon>Elateriformia</taxon>
        <taxon>Elateroidea</taxon>
        <taxon>Lampyridae</taxon>
        <taxon>Luciolinae</taxon>
        <taxon>Aquatica</taxon>
    </lineage>
</organism>
<dbReference type="Gene3D" id="1.10.10.60">
    <property type="entry name" value="Homeodomain-like"/>
    <property type="match status" value="1"/>
</dbReference>
<dbReference type="SMART" id="SM00490">
    <property type="entry name" value="HELICc"/>
    <property type="match status" value="1"/>
</dbReference>
<evidence type="ECO:0000256" key="3">
    <source>
        <dbReference type="ARBA" id="ARBA00009220"/>
    </source>
</evidence>
<dbReference type="InterPro" id="IPR027417">
    <property type="entry name" value="P-loop_NTPase"/>
</dbReference>
<dbReference type="GO" id="GO:0003677">
    <property type="term" value="F:DNA binding"/>
    <property type="evidence" value="ECO:0007669"/>
    <property type="project" value="UniProtKB-KW"/>
</dbReference>
<evidence type="ECO:0000256" key="14">
    <source>
        <dbReference type="ARBA" id="ARBA00023242"/>
    </source>
</evidence>